<dbReference type="EMBL" id="UINC01087151">
    <property type="protein sequence ID" value="SVC36285.1"/>
    <property type="molecule type" value="Genomic_DNA"/>
</dbReference>
<evidence type="ECO:0008006" key="2">
    <source>
        <dbReference type="Google" id="ProtNLM"/>
    </source>
</evidence>
<protein>
    <recommendedName>
        <fullName evidence="2">SbsA Ig-like domain-containing protein</fullName>
    </recommendedName>
</protein>
<name>A0A382LKG8_9ZZZZ</name>
<proteinExistence type="predicted"/>
<accession>A0A382LKG8</accession>
<evidence type="ECO:0000313" key="1">
    <source>
        <dbReference type="EMBL" id="SVC36285.1"/>
    </source>
</evidence>
<gene>
    <name evidence="1" type="ORF">METZ01_LOCUS289139</name>
</gene>
<dbReference type="AlphaFoldDB" id="A0A382LKG8"/>
<sequence length="140" mass="14807">MKKNQLIAILLFFTGLLFAQDTTTETPTLATPAASSSDNAELDIDFTLPEAAFSGTVKMTFTETGVDADPNDPHVIIFNNTNGFETAGQHITILTGSNLDFNNANVASVSSNENDALVDGAIYSVKIEYQDVVGNTAASV</sequence>
<feature type="non-terminal residue" evidence="1">
    <location>
        <position position="140"/>
    </location>
</feature>
<feature type="non-terminal residue" evidence="1">
    <location>
        <position position="1"/>
    </location>
</feature>
<organism evidence="1">
    <name type="scientific">marine metagenome</name>
    <dbReference type="NCBI Taxonomy" id="408172"/>
    <lineage>
        <taxon>unclassified sequences</taxon>
        <taxon>metagenomes</taxon>
        <taxon>ecological metagenomes</taxon>
    </lineage>
</organism>
<reference evidence="1" key="1">
    <citation type="submission" date="2018-05" db="EMBL/GenBank/DDBJ databases">
        <authorList>
            <person name="Lanie J.A."/>
            <person name="Ng W.-L."/>
            <person name="Kazmierczak K.M."/>
            <person name="Andrzejewski T.M."/>
            <person name="Davidsen T.M."/>
            <person name="Wayne K.J."/>
            <person name="Tettelin H."/>
            <person name="Glass J.I."/>
            <person name="Rusch D."/>
            <person name="Podicherti R."/>
            <person name="Tsui H.-C.T."/>
            <person name="Winkler M.E."/>
        </authorList>
    </citation>
    <scope>NUCLEOTIDE SEQUENCE</scope>
</reference>